<evidence type="ECO:0000313" key="8">
    <source>
        <dbReference type="EMBL" id="KAF4362345.1"/>
    </source>
</evidence>
<evidence type="ECO:0000256" key="5">
    <source>
        <dbReference type="PROSITE-ProRule" id="PRU00277"/>
    </source>
</evidence>
<evidence type="ECO:0000256" key="3">
    <source>
        <dbReference type="ARBA" id="ARBA00023110"/>
    </source>
</evidence>
<protein>
    <recommendedName>
        <fullName evidence="2 5">peptidylprolyl isomerase</fullName>
        <ecNumber evidence="2 5">5.2.1.8</ecNumber>
    </recommendedName>
</protein>
<dbReference type="Proteomes" id="UP000583929">
    <property type="component" value="Unassembled WGS sequence"/>
</dbReference>
<dbReference type="PROSITE" id="PS50059">
    <property type="entry name" value="FKBP_PPIASE"/>
    <property type="match status" value="1"/>
</dbReference>
<feature type="signal peptide" evidence="6">
    <location>
        <begin position="1"/>
        <end position="23"/>
    </location>
</feature>
<evidence type="ECO:0000313" key="11">
    <source>
        <dbReference type="Proteomes" id="UP000583929"/>
    </source>
</evidence>
<evidence type="ECO:0000256" key="1">
    <source>
        <dbReference type="ARBA" id="ARBA00000971"/>
    </source>
</evidence>
<dbReference type="GO" id="GO:0003755">
    <property type="term" value="F:peptidyl-prolyl cis-trans isomerase activity"/>
    <property type="evidence" value="ECO:0007669"/>
    <property type="project" value="UniProtKB-KW"/>
</dbReference>
<proteinExistence type="predicted"/>
<evidence type="ECO:0000313" key="10">
    <source>
        <dbReference type="Proteomes" id="UP000525078"/>
    </source>
</evidence>
<dbReference type="InterPro" id="IPR046357">
    <property type="entry name" value="PPIase_dom_sf"/>
</dbReference>
<dbReference type="Pfam" id="PF00254">
    <property type="entry name" value="FKBP_C"/>
    <property type="match status" value="1"/>
</dbReference>
<feature type="chain" id="PRO_5033593738" description="peptidylprolyl isomerase" evidence="6">
    <location>
        <begin position="24"/>
        <end position="231"/>
    </location>
</feature>
<sequence>FLKFKIVPSSLSLLLALSIGMESQSFLFQVKSPSSLSCCINNEQPKKVMEENLRNRFQSLTAKRMMPRRLLLQFMGFSPLIAIAQPDFAATGPMPEMKEPEVIRTLKLPNGVRFQEILEGEGPKASEGNRVEINYVCRRSNGYFVHSTVDQFSGESSPVILPLDENEIIKGLKDVIVGMRVGGKRRALIPPSVGYINENLQPIPQEFGPRRSLMSHMNEPLIFEVQLLKLL</sequence>
<keyword evidence="11" id="KW-1185">Reference proteome</keyword>
<comment type="caution">
    <text evidence="9">The sequence shown here is derived from an EMBL/GenBank/DDBJ whole genome shotgun (WGS) entry which is preliminary data.</text>
</comment>
<dbReference type="EC" id="5.2.1.8" evidence="2 5"/>
<dbReference type="PANTHER" id="PTHR43811:SF26">
    <property type="entry name" value="PEPTIDYL-PROLYL CIS-TRANS ISOMERASE FKBP16-1, CHLOROPLASTIC"/>
    <property type="match status" value="1"/>
</dbReference>
<evidence type="ECO:0000256" key="6">
    <source>
        <dbReference type="SAM" id="SignalP"/>
    </source>
</evidence>
<dbReference type="EMBL" id="JAATIQ010000060">
    <property type="protein sequence ID" value="KAF4391354.1"/>
    <property type="molecule type" value="Genomic_DNA"/>
</dbReference>
<gene>
    <name evidence="8" type="ORF">F8388_008229</name>
    <name evidence="9" type="ORF">G4B88_016664</name>
</gene>
<accession>A0A7J6H7Y2</accession>
<feature type="domain" description="PPIase FKBP-type" evidence="7">
    <location>
        <begin position="128"/>
        <end position="231"/>
    </location>
</feature>
<keyword evidence="4 5" id="KW-0413">Isomerase</keyword>
<dbReference type="InterPro" id="IPR001179">
    <property type="entry name" value="PPIase_FKBP_dom"/>
</dbReference>
<reference evidence="10 11" key="1">
    <citation type="journal article" date="2020" name="bioRxiv">
        <title>Sequence and annotation of 42 cannabis genomes reveals extensive copy number variation in cannabinoid synthesis and pathogen resistance genes.</title>
        <authorList>
            <person name="Mckernan K.J."/>
            <person name="Helbert Y."/>
            <person name="Kane L.T."/>
            <person name="Ebling H."/>
            <person name="Zhang L."/>
            <person name="Liu B."/>
            <person name="Eaton Z."/>
            <person name="Mclaughlin S."/>
            <person name="Kingan S."/>
            <person name="Baybayan P."/>
            <person name="Concepcion G."/>
            <person name="Jordan M."/>
            <person name="Riva A."/>
            <person name="Barbazuk W."/>
            <person name="Harkins T."/>
        </authorList>
    </citation>
    <scope>NUCLEOTIDE SEQUENCE [LARGE SCALE GENOMIC DNA]</scope>
    <source>
        <strain evidence="10 11">cv. Jamaican Lion 4</strain>
        <strain evidence="9">Father</strain>
        <strain evidence="8">Mother</strain>
        <tissue evidence="9">Leaf</tissue>
    </source>
</reference>
<dbReference type="SUPFAM" id="SSF54534">
    <property type="entry name" value="FKBP-like"/>
    <property type="match status" value="1"/>
</dbReference>
<dbReference type="Proteomes" id="UP000525078">
    <property type="component" value="Unassembled WGS sequence"/>
</dbReference>
<dbReference type="EMBL" id="JAATIP010000185">
    <property type="protein sequence ID" value="KAF4362345.1"/>
    <property type="molecule type" value="Genomic_DNA"/>
</dbReference>
<dbReference type="AlphaFoldDB" id="A0A7J6H7Y2"/>
<evidence type="ECO:0000256" key="4">
    <source>
        <dbReference type="ARBA" id="ARBA00023235"/>
    </source>
</evidence>
<evidence type="ECO:0000256" key="2">
    <source>
        <dbReference type="ARBA" id="ARBA00013194"/>
    </source>
</evidence>
<evidence type="ECO:0000259" key="7">
    <source>
        <dbReference type="PROSITE" id="PS50059"/>
    </source>
</evidence>
<name>A0A7J6H7Y2_CANSA</name>
<feature type="non-terminal residue" evidence="9">
    <location>
        <position position="231"/>
    </location>
</feature>
<dbReference type="Gene3D" id="3.10.50.40">
    <property type="match status" value="1"/>
</dbReference>
<organism evidence="9 11">
    <name type="scientific">Cannabis sativa</name>
    <name type="common">Hemp</name>
    <name type="synonym">Marijuana</name>
    <dbReference type="NCBI Taxonomy" id="3483"/>
    <lineage>
        <taxon>Eukaryota</taxon>
        <taxon>Viridiplantae</taxon>
        <taxon>Streptophyta</taxon>
        <taxon>Embryophyta</taxon>
        <taxon>Tracheophyta</taxon>
        <taxon>Spermatophyta</taxon>
        <taxon>Magnoliopsida</taxon>
        <taxon>eudicotyledons</taxon>
        <taxon>Gunneridae</taxon>
        <taxon>Pentapetalae</taxon>
        <taxon>rosids</taxon>
        <taxon>fabids</taxon>
        <taxon>Rosales</taxon>
        <taxon>Cannabaceae</taxon>
        <taxon>Cannabis</taxon>
    </lineage>
</organism>
<dbReference type="PANTHER" id="PTHR43811">
    <property type="entry name" value="FKBP-TYPE PEPTIDYL-PROLYL CIS-TRANS ISOMERASE FKPA"/>
    <property type="match status" value="1"/>
</dbReference>
<comment type="catalytic activity">
    <reaction evidence="1 5">
        <text>[protein]-peptidylproline (omega=180) = [protein]-peptidylproline (omega=0)</text>
        <dbReference type="Rhea" id="RHEA:16237"/>
        <dbReference type="Rhea" id="RHEA-COMP:10747"/>
        <dbReference type="Rhea" id="RHEA-COMP:10748"/>
        <dbReference type="ChEBI" id="CHEBI:83833"/>
        <dbReference type="ChEBI" id="CHEBI:83834"/>
        <dbReference type="EC" id="5.2.1.8"/>
    </reaction>
</comment>
<keyword evidence="6" id="KW-0732">Signal</keyword>
<evidence type="ECO:0000313" key="9">
    <source>
        <dbReference type="EMBL" id="KAF4391354.1"/>
    </source>
</evidence>
<keyword evidence="3 5" id="KW-0697">Rotamase</keyword>